<keyword evidence="1" id="KW-0472">Membrane</keyword>
<reference evidence="2 3" key="1">
    <citation type="submission" date="2019-10" db="EMBL/GenBank/DDBJ databases">
        <title>Draft Genome Sequence of Cytophagaceae sp. SJW1-29.</title>
        <authorList>
            <person name="Choi A."/>
        </authorList>
    </citation>
    <scope>NUCLEOTIDE SEQUENCE [LARGE SCALE GENOMIC DNA]</scope>
    <source>
        <strain evidence="2 3">SJW1-29</strain>
    </source>
</reference>
<comment type="caution">
    <text evidence="2">The sequence shown here is derived from an EMBL/GenBank/DDBJ whole genome shotgun (WGS) entry which is preliminary data.</text>
</comment>
<organism evidence="2 3">
    <name type="scientific">Salmonirosea aquatica</name>
    <dbReference type="NCBI Taxonomy" id="2654236"/>
    <lineage>
        <taxon>Bacteria</taxon>
        <taxon>Pseudomonadati</taxon>
        <taxon>Bacteroidota</taxon>
        <taxon>Cytophagia</taxon>
        <taxon>Cytophagales</taxon>
        <taxon>Spirosomataceae</taxon>
        <taxon>Salmonirosea</taxon>
    </lineage>
</organism>
<name>A0A7C9G013_9BACT</name>
<dbReference type="Proteomes" id="UP000479293">
    <property type="component" value="Unassembled WGS sequence"/>
</dbReference>
<evidence type="ECO:0000313" key="2">
    <source>
        <dbReference type="EMBL" id="MPR36788.1"/>
    </source>
</evidence>
<dbReference type="EMBL" id="WHLY01000002">
    <property type="protein sequence ID" value="MPR36788.1"/>
    <property type="molecule type" value="Genomic_DNA"/>
</dbReference>
<accession>A0A7C9G013</accession>
<feature type="transmembrane region" description="Helical" evidence="1">
    <location>
        <begin position="240"/>
        <end position="259"/>
    </location>
</feature>
<feature type="transmembrane region" description="Helical" evidence="1">
    <location>
        <begin position="12"/>
        <end position="30"/>
    </location>
</feature>
<protein>
    <recommendedName>
        <fullName evidence="4">Glycosyltransferase RgtA/B/C/D-like domain-containing protein</fullName>
    </recommendedName>
</protein>
<feature type="transmembrane region" description="Helical" evidence="1">
    <location>
        <begin position="152"/>
        <end position="169"/>
    </location>
</feature>
<feature type="transmembrane region" description="Helical" evidence="1">
    <location>
        <begin position="122"/>
        <end position="140"/>
    </location>
</feature>
<proteinExistence type="predicted"/>
<gene>
    <name evidence="2" type="ORF">GBK04_26525</name>
</gene>
<evidence type="ECO:0000256" key="1">
    <source>
        <dbReference type="SAM" id="Phobius"/>
    </source>
</evidence>
<feature type="transmembrane region" description="Helical" evidence="1">
    <location>
        <begin position="200"/>
        <end position="228"/>
    </location>
</feature>
<keyword evidence="1" id="KW-1133">Transmembrane helix</keyword>
<keyword evidence="1" id="KW-0812">Transmembrane</keyword>
<feature type="transmembrane region" description="Helical" evidence="1">
    <location>
        <begin position="68"/>
        <end position="86"/>
    </location>
</feature>
<dbReference type="AlphaFoldDB" id="A0A7C9G013"/>
<evidence type="ECO:0000313" key="3">
    <source>
        <dbReference type="Proteomes" id="UP000479293"/>
    </source>
</evidence>
<sequence>MTVLKSAKSSPNSAFLVLTLIWVYTFYVSILTPPFFGYFTVDENFIADSGIFLWYGNTPRCLDWPATPSLLTFFLMFGLAVAGSIVTNRGQIHGLLDVFEQFDLQAYQYFTNRESFLVVGRTVQLLEVGIVLVILIRFLYRQNHTLLTELSRPALTFIIITSYVVWFNAPVLRPEALSGSLFFYILARLLFTDRLSNQQIYWLAVLFGIVLAERLLFVFVVPMLLGGVFYRSERNHWRMIFRFILLTLAVFVVCCPFILTDPLVVLKSFIGGIMAKMNDKPMATLFNYEFIGLYLQNPVNYLVLFLSVLGDGYCLGRGQGFIIS</sequence>
<keyword evidence="3" id="KW-1185">Reference proteome</keyword>
<evidence type="ECO:0008006" key="4">
    <source>
        <dbReference type="Google" id="ProtNLM"/>
    </source>
</evidence>